<keyword evidence="1" id="KW-0812">Transmembrane</keyword>
<dbReference type="EMBL" id="APKE01000004">
    <property type="protein sequence ID" value="KAF0677379.1"/>
    <property type="molecule type" value="Genomic_DNA"/>
</dbReference>
<gene>
    <name evidence="2" type="ORF">PMES_00291</name>
</gene>
<feature type="transmembrane region" description="Helical" evidence="1">
    <location>
        <begin position="16"/>
        <end position="34"/>
    </location>
</feature>
<keyword evidence="1" id="KW-0472">Membrane</keyword>
<proteinExistence type="predicted"/>
<keyword evidence="1" id="KW-1133">Transmembrane helix</keyword>
<evidence type="ECO:0000313" key="3">
    <source>
        <dbReference type="Proteomes" id="UP000698242"/>
    </source>
</evidence>
<comment type="caution">
    <text evidence="2">The sequence shown here is derived from an EMBL/GenBank/DDBJ whole genome shotgun (WGS) entry which is preliminary data.</text>
</comment>
<keyword evidence="3" id="KW-1185">Reference proteome</keyword>
<evidence type="ECO:0000256" key="1">
    <source>
        <dbReference type="SAM" id="Phobius"/>
    </source>
</evidence>
<feature type="transmembrane region" description="Helical" evidence="1">
    <location>
        <begin position="40"/>
        <end position="73"/>
    </location>
</feature>
<sequence>MLQQAGGMFNGRRDPIYGCMNYVLALLLPPLSILLTGRPILSIIVFLIWLPAILISGGLGHPIFILLAWILIYQTHADRRAR</sequence>
<reference evidence="2" key="1">
    <citation type="submission" date="2013-03" db="EMBL/GenBank/DDBJ databases">
        <title>Genome Sequence of the Profundibacterium mesophilum strain KAUST100406-0324T from Red Sea, a novel genus in the family Rhodobacteraceae.</title>
        <authorList>
            <person name="Essack M."/>
            <person name="Alam I."/>
            <person name="Lafi F."/>
            <person name="Alawi W."/>
            <person name="Kamanu F."/>
            <person name="Al-Suwailem A."/>
            <person name="Lee O.O."/>
            <person name="Xu Y."/>
            <person name="Bajic V."/>
            <person name="Qian P.-Y."/>
            <person name="Archer J."/>
        </authorList>
    </citation>
    <scope>NUCLEOTIDE SEQUENCE</scope>
    <source>
        <strain evidence="2">KAUST100406-0324</strain>
    </source>
</reference>
<name>A0A921NZ83_9RHOB</name>
<accession>A0A921NZ83</accession>
<dbReference type="Proteomes" id="UP000698242">
    <property type="component" value="Unassembled WGS sequence"/>
</dbReference>
<protein>
    <recommendedName>
        <fullName evidence="4">YqaE/Pmp3 family membrane protein</fullName>
    </recommendedName>
</protein>
<dbReference type="AlphaFoldDB" id="A0A921NZ83"/>
<evidence type="ECO:0008006" key="4">
    <source>
        <dbReference type="Google" id="ProtNLM"/>
    </source>
</evidence>
<organism evidence="2 3">
    <name type="scientific">Profundibacterium mesophilum KAUST100406-0324</name>
    <dbReference type="NCBI Taxonomy" id="1037889"/>
    <lineage>
        <taxon>Bacteria</taxon>
        <taxon>Pseudomonadati</taxon>
        <taxon>Pseudomonadota</taxon>
        <taxon>Alphaproteobacteria</taxon>
        <taxon>Rhodobacterales</taxon>
        <taxon>Roseobacteraceae</taxon>
        <taxon>Profundibacterium</taxon>
    </lineage>
</organism>
<evidence type="ECO:0000313" key="2">
    <source>
        <dbReference type="EMBL" id="KAF0677379.1"/>
    </source>
</evidence>